<keyword evidence="10" id="KW-0326">Glycosidase</keyword>
<name>A0A368STV0_SETIT</name>
<accession>A0A368STV0</accession>
<dbReference type="GO" id="GO:0098552">
    <property type="term" value="C:side of membrane"/>
    <property type="evidence" value="ECO:0007669"/>
    <property type="project" value="UniProtKB-KW"/>
</dbReference>
<evidence type="ECO:0000256" key="8">
    <source>
        <dbReference type="ARBA" id="ARBA00023157"/>
    </source>
</evidence>
<gene>
    <name evidence="14" type="ORF">SETIT_9G487200v2</name>
</gene>
<evidence type="ECO:0000256" key="11">
    <source>
        <dbReference type="RuleBase" id="RU004335"/>
    </source>
</evidence>
<comment type="similarity">
    <text evidence="2 11">Belongs to the glycosyl hydrolase 17 family.</text>
</comment>
<dbReference type="GO" id="GO:0005886">
    <property type="term" value="C:plasma membrane"/>
    <property type="evidence" value="ECO:0007669"/>
    <property type="project" value="UniProtKB-SubCell"/>
</dbReference>
<dbReference type="OrthoDB" id="941679at2759"/>
<dbReference type="Pfam" id="PF07983">
    <property type="entry name" value="X8"/>
    <property type="match status" value="1"/>
</dbReference>
<evidence type="ECO:0000256" key="10">
    <source>
        <dbReference type="ARBA" id="ARBA00023295"/>
    </source>
</evidence>
<evidence type="ECO:0000256" key="9">
    <source>
        <dbReference type="ARBA" id="ARBA00023180"/>
    </source>
</evidence>
<feature type="chain" id="PRO_5016687264" description="X8 domain-containing protein" evidence="12">
    <location>
        <begin position="21"/>
        <end position="456"/>
    </location>
</feature>
<keyword evidence="8" id="KW-1015">Disulfide bond</keyword>
<sequence>MKKLFFIFFLFLLTGAAVRGEDGAYIGVNIGTAMSSVPAATQITTLLRSQNIRHVRLYDADPAMLAALANTGIRVIVSVPNEQLLAIGNSNATAANWVARNVAAHFPSVNITAIAVGSEVLSAQPNAAPLLMPAMRYLQNALFLQSTGSPLMLNVYPYYDYMRSNGVIPLDYALFRPLPPNKEAVDANTLLHYTNVFDAVVDAAYFAMAYLNVTNVPVMVTETGWPHKGDPSSEPDATSDNADTYNSNLIRHVMNSTGTPKHPGVAVPTYIYELYDEDTRPGSTSEKYWGLFDMNGVPAYTLHLTGSGVLLANDTTNQTYCVAREGADPKMLQAALDWACGPGKVDCSALMQGQPCYDPDNVEAHATYAFNAYYHGMGMGSGTCYFSGVAVITTTDPSHGSCVYSGKNGSALLNGTSLAPSSNSTDGSSGVHRGIGDVSSVARVVSTALLLSLLLL</sequence>
<keyword evidence="3" id="KW-1003">Cell membrane</keyword>
<evidence type="ECO:0000256" key="3">
    <source>
        <dbReference type="ARBA" id="ARBA00022475"/>
    </source>
</evidence>
<dbReference type="InterPro" id="IPR017853">
    <property type="entry name" value="GH"/>
</dbReference>
<keyword evidence="7" id="KW-0472">Membrane</keyword>
<evidence type="ECO:0000256" key="6">
    <source>
        <dbReference type="ARBA" id="ARBA00022801"/>
    </source>
</evidence>
<dbReference type="GO" id="GO:0009506">
    <property type="term" value="C:plasmodesma"/>
    <property type="evidence" value="ECO:0007669"/>
    <property type="project" value="UniProtKB-ARBA"/>
</dbReference>
<evidence type="ECO:0000256" key="2">
    <source>
        <dbReference type="ARBA" id="ARBA00008773"/>
    </source>
</evidence>
<protein>
    <recommendedName>
        <fullName evidence="13">X8 domain-containing protein</fullName>
    </recommendedName>
</protein>
<keyword evidence="5 12" id="KW-0732">Signal</keyword>
<dbReference type="InterPro" id="IPR044965">
    <property type="entry name" value="Glyco_hydro_17_plant"/>
</dbReference>
<dbReference type="InterPro" id="IPR000490">
    <property type="entry name" value="Glyco_hydro_17"/>
</dbReference>
<evidence type="ECO:0000256" key="5">
    <source>
        <dbReference type="ARBA" id="ARBA00022729"/>
    </source>
</evidence>
<keyword evidence="9" id="KW-0325">Glycoprotein</keyword>
<dbReference type="Gene3D" id="3.20.20.80">
    <property type="entry name" value="Glycosidases"/>
    <property type="match status" value="2"/>
</dbReference>
<feature type="signal peptide" evidence="12">
    <location>
        <begin position="1"/>
        <end position="20"/>
    </location>
</feature>
<proteinExistence type="inferred from homology"/>
<dbReference type="STRING" id="4555.A0A368STV0"/>
<dbReference type="SUPFAM" id="SSF51445">
    <property type="entry name" value="(Trans)glycosidases"/>
    <property type="match status" value="1"/>
</dbReference>
<dbReference type="InterPro" id="IPR012946">
    <property type="entry name" value="X8"/>
</dbReference>
<evidence type="ECO:0000256" key="7">
    <source>
        <dbReference type="ARBA" id="ARBA00023136"/>
    </source>
</evidence>
<dbReference type="GO" id="GO:0004553">
    <property type="term" value="F:hydrolase activity, hydrolyzing O-glycosyl compounds"/>
    <property type="evidence" value="ECO:0007669"/>
    <property type="project" value="InterPro"/>
</dbReference>
<feature type="domain" description="X8" evidence="13">
    <location>
        <begin position="319"/>
        <end position="404"/>
    </location>
</feature>
<reference evidence="14" key="2">
    <citation type="submission" date="2015-07" db="EMBL/GenBank/DDBJ databases">
        <authorList>
            <person name="Noorani M."/>
        </authorList>
    </citation>
    <scope>NUCLEOTIDE SEQUENCE</scope>
    <source>
        <strain evidence="14">Yugu1</strain>
    </source>
</reference>
<dbReference type="SMART" id="SM00768">
    <property type="entry name" value="X8"/>
    <property type="match status" value="1"/>
</dbReference>
<dbReference type="FunFam" id="1.20.58.1040:FF:000001">
    <property type="entry name" value="Glucan endo-1,3-beta-glucosidase 4"/>
    <property type="match status" value="1"/>
</dbReference>
<comment type="subcellular location">
    <subcellularLocation>
        <location evidence="1">Cell membrane</location>
        <topology evidence="1">Lipid-anchor</topology>
        <topology evidence="1">GPI-anchor</topology>
    </subcellularLocation>
</comment>
<dbReference type="PANTHER" id="PTHR32227">
    <property type="entry name" value="GLUCAN ENDO-1,3-BETA-GLUCOSIDASE BG1-RELATED-RELATED"/>
    <property type="match status" value="1"/>
</dbReference>
<evidence type="ECO:0000256" key="1">
    <source>
        <dbReference type="ARBA" id="ARBA00004609"/>
    </source>
</evidence>
<keyword evidence="4" id="KW-0449">Lipoprotein</keyword>
<evidence type="ECO:0000259" key="13">
    <source>
        <dbReference type="SMART" id="SM00768"/>
    </source>
</evidence>
<evidence type="ECO:0000256" key="12">
    <source>
        <dbReference type="SAM" id="SignalP"/>
    </source>
</evidence>
<evidence type="ECO:0000313" key="14">
    <source>
        <dbReference type="EMBL" id="RCV45858.1"/>
    </source>
</evidence>
<dbReference type="GO" id="GO:0005975">
    <property type="term" value="P:carbohydrate metabolic process"/>
    <property type="evidence" value="ECO:0007669"/>
    <property type="project" value="InterPro"/>
</dbReference>
<organism evidence="14">
    <name type="scientific">Setaria italica</name>
    <name type="common">Foxtail millet</name>
    <name type="synonym">Panicum italicum</name>
    <dbReference type="NCBI Taxonomy" id="4555"/>
    <lineage>
        <taxon>Eukaryota</taxon>
        <taxon>Viridiplantae</taxon>
        <taxon>Streptophyta</taxon>
        <taxon>Embryophyta</taxon>
        <taxon>Tracheophyta</taxon>
        <taxon>Spermatophyta</taxon>
        <taxon>Magnoliopsida</taxon>
        <taxon>Liliopsida</taxon>
        <taxon>Poales</taxon>
        <taxon>Poaceae</taxon>
        <taxon>PACMAD clade</taxon>
        <taxon>Panicoideae</taxon>
        <taxon>Panicodae</taxon>
        <taxon>Paniceae</taxon>
        <taxon>Cenchrinae</taxon>
        <taxon>Setaria</taxon>
    </lineage>
</organism>
<evidence type="ECO:0000256" key="4">
    <source>
        <dbReference type="ARBA" id="ARBA00022622"/>
    </source>
</evidence>
<reference evidence="14" key="1">
    <citation type="journal article" date="2012" name="Nat. Biotechnol.">
        <title>Reference genome sequence of the model plant Setaria.</title>
        <authorList>
            <person name="Bennetzen J.L."/>
            <person name="Schmutz J."/>
            <person name="Wang H."/>
            <person name="Percifield R."/>
            <person name="Hawkins J."/>
            <person name="Pontaroli A.C."/>
            <person name="Estep M."/>
            <person name="Feng L."/>
            <person name="Vaughn J.N."/>
            <person name="Grimwood J."/>
            <person name="Jenkins J."/>
            <person name="Barry K."/>
            <person name="Lindquist E."/>
            <person name="Hellsten U."/>
            <person name="Deshpande S."/>
            <person name="Wang X."/>
            <person name="Wu X."/>
            <person name="Mitros T."/>
            <person name="Triplett J."/>
            <person name="Yang X."/>
            <person name="Ye C.Y."/>
            <person name="Mauro-Herrera M."/>
            <person name="Wang L."/>
            <person name="Li P."/>
            <person name="Sharma M."/>
            <person name="Sharma R."/>
            <person name="Ronald P.C."/>
            <person name="Panaud O."/>
            <person name="Kellogg E.A."/>
            <person name="Brutnell T.P."/>
            <person name="Doust A.N."/>
            <person name="Tuskan G.A."/>
            <person name="Rokhsar D."/>
            <person name="Devos K.M."/>
        </authorList>
    </citation>
    <scope>NUCLEOTIDE SEQUENCE [LARGE SCALE GENOMIC DNA]</scope>
    <source>
        <strain evidence="14">Yugu1</strain>
    </source>
</reference>
<dbReference type="Gene3D" id="1.20.58.1040">
    <property type="match status" value="1"/>
</dbReference>
<keyword evidence="6" id="KW-0378">Hydrolase</keyword>
<dbReference type="AlphaFoldDB" id="A0A368STV0"/>
<dbReference type="EMBL" id="CM003536">
    <property type="protein sequence ID" value="RCV45858.1"/>
    <property type="molecule type" value="Genomic_DNA"/>
</dbReference>
<dbReference type="Pfam" id="PF00332">
    <property type="entry name" value="Glyco_hydro_17"/>
    <property type="match status" value="2"/>
</dbReference>
<keyword evidence="4" id="KW-0336">GPI-anchor</keyword>